<feature type="domain" description="VWFA" evidence="1">
    <location>
        <begin position="18"/>
        <end position="227"/>
    </location>
</feature>
<dbReference type="InterPro" id="IPR036465">
    <property type="entry name" value="vWFA_dom_sf"/>
</dbReference>
<dbReference type="PROSITE" id="PS50234">
    <property type="entry name" value="VWFA"/>
    <property type="match status" value="1"/>
</dbReference>
<dbReference type="SMART" id="SM00327">
    <property type="entry name" value="VWA"/>
    <property type="match status" value="1"/>
</dbReference>
<dbReference type="SUPFAM" id="SSF53300">
    <property type="entry name" value="vWA-like"/>
    <property type="match status" value="1"/>
</dbReference>
<evidence type="ECO:0000259" key="1">
    <source>
        <dbReference type="PROSITE" id="PS50234"/>
    </source>
</evidence>
<name>A0ABY8U2V5_TETOB</name>
<dbReference type="Pfam" id="PF01345">
    <property type="entry name" value="DUF11"/>
    <property type="match status" value="2"/>
</dbReference>
<dbReference type="EMBL" id="CP126212">
    <property type="protein sequence ID" value="WIA14013.1"/>
    <property type="molecule type" value="Genomic_DNA"/>
</dbReference>
<dbReference type="InterPro" id="IPR047589">
    <property type="entry name" value="DUF11_rpt"/>
</dbReference>
<evidence type="ECO:0000313" key="3">
    <source>
        <dbReference type="Proteomes" id="UP001244341"/>
    </source>
</evidence>
<dbReference type="InterPro" id="IPR002035">
    <property type="entry name" value="VWF_A"/>
</dbReference>
<dbReference type="NCBIfam" id="TIGR01451">
    <property type="entry name" value="B_ant_repeat"/>
    <property type="match status" value="2"/>
</dbReference>
<dbReference type="PANTHER" id="PTHR34819">
    <property type="entry name" value="LARGE CYSTEINE-RICH PERIPLASMIC PROTEIN OMCB"/>
    <property type="match status" value="1"/>
</dbReference>
<dbReference type="Gene3D" id="3.40.50.410">
    <property type="entry name" value="von Willebrand factor, type A domain"/>
    <property type="match status" value="1"/>
</dbReference>
<accession>A0ABY8U2V5</accession>
<proteinExistence type="predicted"/>
<dbReference type="Proteomes" id="UP001244341">
    <property type="component" value="Chromosome 5b"/>
</dbReference>
<dbReference type="PANTHER" id="PTHR34819:SF3">
    <property type="entry name" value="CELL SURFACE PROTEIN"/>
    <property type="match status" value="1"/>
</dbReference>
<keyword evidence="3" id="KW-1185">Reference proteome</keyword>
<sequence length="799" mass="80022">MCLWAPAVQAQRGTCGIAVCFSIDESGSIEQAGFDSSMNFTRSVINRIAALSQRSQYGAAEFGTVATRLQGLENMTRNVTAAIAAINGNKYNAGATNTDAGLAACYANTTSGVLTSNIDTTLPRMVMLLTDGNANRWDSHTLIGTTSATACSSTAQSCSAGVCQCSNTCTCEDRAAELRADRIMQAGITLVAIGVGTGINTAWLDKISDYNYAASDFNQLGTIIEQIVQAACTDVDVGVSCSANGVAVGGNGTVQLTLDNSSPYNVTGAIPLNITLPTDGLSLVGVTATAGAPPITCGSSATSGTNTVYICNVTTSASTPLRTNATLVYTLTTRALTVGNWTTTVVVKPPADNDATNNQAICTTRVTAPDVTVSKSPGNVGVAIGSNASYSITVNNVGGAAANNVVVTETLPAELVYVSGPPGCTASGATTVTCNITSIAAGGSTVLNITVRPTAAGPFTTSANVTAPGDSNAANNGPATNTITVVRTCGVYNGNGSAFACGAGTVPNTNNTQSTSPSNSTCCTAVFPDVTISKSPASLSVAIGSNASYNIVVSNVGGAAANNVVVTETLPAGLVYVSGPLGCAASGNTTVTCTIAGIIAAGGNSTLPIVVRPTAAGPFTTSATVTATGEQDTANNGPANTTITVVRTCAVYNGDGSAFACGANSVPNTNNTQSTNPSNATCCTALFPDVTISKPPTVSITIASNGTYTVTSTNPSNATCCTALFPDVTISKPPTVSIPIASNGTYTVTSTSPSNATCCTALFPDVTISKPPTVSIPIASNGTYTVTPEQCHLLFDAVP</sequence>
<dbReference type="InterPro" id="IPR051172">
    <property type="entry name" value="Chlamydia_OmcB"/>
</dbReference>
<dbReference type="InterPro" id="IPR013783">
    <property type="entry name" value="Ig-like_fold"/>
</dbReference>
<reference evidence="2 3" key="1">
    <citation type="submission" date="2023-05" db="EMBL/GenBank/DDBJ databases">
        <title>A 100% complete, gapless, phased diploid assembly of the Scenedesmus obliquus UTEX 3031 genome.</title>
        <authorList>
            <person name="Biondi T.C."/>
            <person name="Hanschen E.R."/>
            <person name="Kwon T."/>
            <person name="Eng W."/>
            <person name="Kruse C.P.S."/>
            <person name="Koehler S.I."/>
            <person name="Kunde Y."/>
            <person name="Gleasner C.D."/>
            <person name="You Mak K.T."/>
            <person name="Polle J."/>
            <person name="Hovde B.T."/>
            <person name="Starkenburg S.R."/>
        </authorList>
    </citation>
    <scope>NUCLEOTIDE SEQUENCE [LARGE SCALE GENOMIC DNA]</scope>
    <source>
        <strain evidence="2 3">DOE0152z</strain>
    </source>
</reference>
<protein>
    <recommendedName>
        <fullName evidence="1">VWFA domain-containing protein</fullName>
    </recommendedName>
</protein>
<evidence type="ECO:0000313" key="2">
    <source>
        <dbReference type="EMBL" id="WIA14013.1"/>
    </source>
</evidence>
<dbReference type="Pfam" id="PF00092">
    <property type="entry name" value="VWA"/>
    <property type="match status" value="1"/>
</dbReference>
<dbReference type="Gene3D" id="2.60.40.10">
    <property type="entry name" value="Immunoglobulins"/>
    <property type="match status" value="2"/>
</dbReference>
<dbReference type="InterPro" id="IPR001434">
    <property type="entry name" value="OmcB-like_DUF11"/>
</dbReference>
<organism evidence="2 3">
    <name type="scientific">Tetradesmus obliquus</name>
    <name type="common">Green alga</name>
    <name type="synonym">Acutodesmus obliquus</name>
    <dbReference type="NCBI Taxonomy" id="3088"/>
    <lineage>
        <taxon>Eukaryota</taxon>
        <taxon>Viridiplantae</taxon>
        <taxon>Chlorophyta</taxon>
        <taxon>core chlorophytes</taxon>
        <taxon>Chlorophyceae</taxon>
        <taxon>CS clade</taxon>
        <taxon>Sphaeropleales</taxon>
        <taxon>Scenedesmaceae</taxon>
        <taxon>Tetradesmus</taxon>
    </lineage>
</organism>
<dbReference type="CDD" id="cd00198">
    <property type="entry name" value="vWFA"/>
    <property type="match status" value="1"/>
</dbReference>
<gene>
    <name evidence="2" type="ORF">OEZ85_002573</name>
</gene>